<comment type="subcellular location">
    <subcellularLocation>
        <location evidence="4 16">Cytoplasm</location>
    </subcellularLocation>
</comment>
<sequence length="312" mass="34141">MEAQQWIEKAGRVAVLYGGRSAEREVSLNSGAAVLTALQRAGFDAFGIDLGGQGQNPLRQLEALEFDSAFIILHGRGGEDGTLQGALQLLDKPYTGSGVGASALAMDKWRTKLVWTQLGLPTPPMQMLNADTDWQALMEQLGAPVVIKPVHEGSSVGLVIAHTAAEAEQAYRQACELDSMVMAEKYIKGREFTVAVLEQQVLPPIWLQPAVSFYDYHAKYISNETRYHFDAGLTEQQNADLKALVWQAYQSIGCQGWGRVDLMQDESGQFWLLEVNTAPGMTDHSLVPMAAREAGMSMEQLVTRILASALTR</sequence>
<evidence type="ECO:0000256" key="11">
    <source>
        <dbReference type="ARBA" id="ARBA00022840"/>
    </source>
</evidence>
<evidence type="ECO:0000256" key="5">
    <source>
        <dbReference type="ARBA" id="ARBA00004752"/>
    </source>
</evidence>
<dbReference type="PANTHER" id="PTHR23132">
    <property type="entry name" value="D-ALANINE--D-ALANINE LIGASE"/>
    <property type="match status" value="1"/>
</dbReference>
<dbReference type="InterPro" id="IPR000291">
    <property type="entry name" value="D-Ala_lig_Van_CS"/>
</dbReference>
<keyword evidence="8 16" id="KW-0963">Cytoplasm</keyword>
<keyword evidence="12 16" id="KW-0133">Cell shape</keyword>
<evidence type="ECO:0000256" key="8">
    <source>
        <dbReference type="ARBA" id="ARBA00022490"/>
    </source>
</evidence>
<comment type="function">
    <text evidence="3 16">Cell wall formation.</text>
</comment>
<keyword evidence="11 17" id="KW-0067">ATP-binding</keyword>
<dbReference type="InterPro" id="IPR011761">
    <property type="entry name" value="ATP-grasp"/>
</dbReference>
<keyword evidence="9 16" id="KW-0436">Ligase</keyword>
<comment type="catalytic activity">
    <reaction evidence="15 16">
        <text>2 D-alanine + ATP = D-alanyl-D-alanine + ADP + phosphate + H(+)</text>
        <dbReference type="Rhea" id="RHEA:11224"/>
        <dbReference type="ChEBI" id="CHEBI:15378"/>
        <dbReference type="ChEBI" id="CHEBI:30616"/>
        <dbReference type="ChEBI" id="CHEBI:43474"/>
        <dbReference type="ChEBI" id="CHEBI:57416"/>
        <dbReference type="ChEBI" id="CHEBI:57822"/>
        <dbReference type="ChEBI" id="CHEBI:456216"/>
        <dbReference type="EC" id="6.3.2.4"/>
    </reaction>
</comment>
<dbReference type="RefSeq" id="WP_027313784.1">
    <property type="nucleotide sequence ID" value="NZ_JBHLZN010000001.1"/>
</dbReference>
<evidence type="ECO:0000256" key="6">
    <source>
        <dbReference type="ARBA" id="ARBA00010871"/>
    </source>
</evidence>
<dbReference type="NCBIfam" id="TIGR01205">
    <property type="entry name" value="D_ala_D_alaTIGR"/>
    <property type="match status" value="1"/>
</dbReference>
<proteinExistence type="inferred from homology"/>
<evidence type="ECO:0000256" key="1">
    <source>
        <dbReference type="ARBA" id="ARBA00001936"/>
    </source>
</evidence>
<dbReference type="Gene3D" id="3.30.1490.20">
    <property type="entry name" value="ATP-grasp fold, A domain"/>
    <property type="match status" value="1"/>
</dbReference>
<dbReference type="Proteomes" id="UP001589628">
    <property type="component" value="Unassembled WGS sequence"/>
</dbReference>
<evidence type="ECO:0000256" key="14">
    <source>
        <dbReference type="ARBA" id="ARBA00023316"/>
    </source>
</evidence>
<dbReference type="HAMAP" id="MF_00047">
    <property type="entry name" value="Dala_Dala_lig"/>
    <property type="match status" value="1"/>
</dbReference>
<gene>
    <name evidence="16" type="primary">ddl</name>
    <name evidence="19" type="ORF">ACFFLH_04745</name>
</gene>
<dbReference type="SUPFAM" id="SSF52440">
    <property type="entry name" value="PreATP-grasp domain"/>
    <property type="match status" value="1"/>
</dbReference>
<dbReference type="InterPro" id="IPR005905">
    <property type="entry name" value="D_ala_D_ala"/>
</dbReference>
<evidence type="ECO:0000256" key="3">
    <source>
        <dbReference type="ARBA" id="ARBA00003921"/>
    </source>
</evidence>
<keyword evidence="10 17" id="KW-0547">Nucleotide-binding</keyword>
<dbReference type="EC" id="6.3.2.4" evidence="7 16"/>
<dbReference type="GO" id="GO:0008716">
    <property type="term" value="F:D-alanine-D-alanine ligase activity"/>
    <property type="evidence" value="ECO:0007669"/>
    <property type="project" value="UniProtKB-EC"/>
</dbReference>
<keyword evidence="20" id="KW-1185">Reference proteome</keyword>
<dbReference type="Pfam" id="PF07478">
    <property type="entry name" value="Dala_Dala_lig_C"/>
    <property type="match status" value="1"/>
</dbReference>
<protein>
    <recommendedName>
        <fullName evidence="7 16">D-alanine--D-alanine ligase</fullName>
        <ecNumber evidence="7 16">6.3.2.4</ecNumber>
    </recommendedName>
    <alternativeName>
        <fullName evidence="16">D-Ala-D-Ala ligase</fullName>
    </alternativeName>
    <alternativeName>
        <fullName evidence="16">D-alanylalanine synthetase</fullName>
    </alternativeName>
</protein>
<keyword evidence="13 16" id="KW-0573">Peptidoglycan synthesis</keyword>
<organism evidence="19 20">
    <name type="scientific">Balneatrix alpica</name>
    <dbReference type="NCBI Taxonomy" id="75684"/>
    <lineage>
        <taxon>Bacteria</taxon>
        <taxon>Pseudomonadati</taxon>
        <taxon>Pseudomonadota</taxon>
        <taxon>Gammaproteobacteria</taxon>
        <taxon>Oceanospirillales</taxon>
        <taxon>Balneatrichaceae</taxon>
        <taxon>Balneatrix</taxon>
    </lineage>
</organism>
<keyword evidence="14 16" id="KW-0961">Cell wall biogenesis/degradation</keyword>
<dbReference type="InterPro" id="IPR013815">
    <property type="entry name" value="ATP_grasp_subdomain_1"/>
</dbReference>
<comment type="cofactor">
    <cofactor evidence="2">
        <name>Mg(2+)</name>
        <dbReference type="ChEBI" id="CHEBI:18420"/>
    </cofactor>
</comment>
<dbReference type="PANTHER" id="PTHR23132:SF23">
    <property type="entry name" value="D-ALANINE--D-ALANINE LIGASE B"/>
    <property type="match status" value="1"/>
</dbReference>
<dbReference type="PROSITE" id="PS00844">
    <property type="entry name" value="DALA_DALA_LIGASE_2"/>
    <property type="match status" value="1"/>
</dbReference>
<dbReference type="InterPro" id="IPR016185">
    <property type="entry name" value="PreATP-grasp_dom_sf"/>
</dbReference>
<evidence type="ECO:0000256" key="10">
    <source>
        <dbReference type="ARBA" id="ARBA00022741"/>
    </source>
</evidence>
<dbReference type="Pfam" id="PF01820">
    <property type="entry name" value="Dala_Dala_lig_N"/>
    <property type="match status" value="2"/>
</dbReference>
<dbReference type="SUPFAM" id="SSF56059">
    <property type="entry name" value="Glutathione synthetase ATP-binding domain-like"/>
    <property type="match status" value="1"/>
</dbReference>
<dbReference type="Gene3D" id="3.40.50.20">
    <property type="match status" value="1"/>
</dbReference>
<evidence type="ECO:0000256" key="12">
    <source>
        <dbReference type="ARBA" id="ARBA00022960"/>
    </source>
</evidence>
<evidence type="ECO:0000256" key="4">
    <source>
        <dbReference type="ARBA" id="ARBA00004496"/>
    </source>
</evidence>
<dbReference type="PROSITE" id="PS00843">
    <property type="entry name" value="DALA_DALA_LIGASE_1"/>
    <property type="match status" value="1"/>
</dbReference>
<reference evidence="19 20" key="1">
    <citation type="submission" date="2024-09" db="EMBL/GenBank/DDBJ databases">
        <authorList>
            <person name="Sun Q."/>
            <person name="Mori K."/>
        </authorList>
    </citation>
    <scope>NUCLEOTIDE SEQUENCE [LARGE SCALE GENOMIC DNA]</scope>
    <source>
        <strain evidence="19 20">ATCC 51285</strain>
    </source>
</reference>
<evidence type="ECO:0000256" key="17">
    <source>
        <dbReference type="PROSITE-ProRule" id="PRU00409"/>
    </source>
</evidence>
<accession>A0ABV5Z8Y7</accession>
<dbReference type="NCBIfam" id="NF002378">
    <property type="entry name" value="PRK01372.1"/>
    <property type="match status" value="1"/>
</dbReference>
<comment type="pathway">
    <text evidence="5 16">Cell wall biogenesis; peptidoglycan biosynthesis.</text>
</comment>
<name>A0ABV5Z8Y7_9GAMM</name>
<comment type="cofactor">
    <cofactor evidence="1">
        <name>Mn(2+)</name>
        <dbReference type="ChEBI" id="CHEBI:29035"/>
    </cofactor>
</comment>
<comment type="caution">
    <text evidence="19">The sequence shown here is derived from an EMBL/GenBank/DDBJ whole genome shotgun (WGS) entry which is preliminary data.</text>
</comment>
<dbReference type="InterPro" id="IPR011095">
    <property type="entry name" value="Dala_Dala_lig_C"/>
</dbReference>
<comment type="similarity">
    <text evidence="6 16">Belongs to the D-alanine--D-alanine ligase family.</text>
</comment>
<evidence type="ECO:0000313" key="20">
    <source>
        <dbReference type="Proteomes" id="UP001589628"/>
    </source>
</evidence>
<evidence type="ECO:0000256" key="7">
    <source>
        <dbReference type="ARBA" id="ARBA00012216"/>
    </source>
</evidence>
<dbReference type="Gene3D" id="3.30.470.20">
    <property type="entry name" value="ATP-grasp fold, B domain"/>
    <property type="match status" value="1"/>
</dbReference>
<evidence type="ECO:0000256" key="13">
    <source>
        <dbReference type="ARBA" id="ARBA00022984"/>
    </source>
</evidence>
<evidence type="ECO:0000259" key="18">
    <source>
        <dbReference type="PROSITE" id="PS50975"/>
    </source>
</evidence>
<dbReference type="EMBL" id="JBHLZN010000001">
    <property type="protein sequence ID" value="MFB9885715.1"/>
    <property type="molecule type" value="Genomic_DNA"/>
</dbReference>
<dbReference type="InterPro" id="IPR011127">
    <property type="entry name" value="Dala_Dala_lig_N"/>
</dbReference>
<evidence type="ECO:0000256" key="15">
    <source>
        <dbReference type="ARBA" id="ARBA00047614"/>
    </source>
</evidence>
<feature type="domain" description="ATP-grasp" evidence="18">
    <location>
        <begin position="112"/>
        <end position="307"/>
    </location>
</feature>
<dbReference type="PROSITE" id="PS50975">
    <property type="entry name" value="ATP_GRASP"/>
    <property type="match status" value="1"/>
</dbReference>
<evidence type="ECO:0000313" key="19">
    <source>
        <dbReference type="EMBL" id="MFB9885715.1"/>
    </source>
</evidence>
<evidence type="ECO:0000256" key="16">
    <source>
        <dbReference type="HAMAP-Rule" id="MF_00047"/>
    </source>
</evidence>
<dbReference type="PIRSF" id="PIRSF039102">
    <property type="entry name" value="Ddl/VanB"/>
    <property type="match status" value="1"/>
</dbReference>
<evidence type="ECO:0000256" key="9">
    <source>
        <dbReference type="ARBA" id="ARBA00022598"/>
    </source>
</evidence>
<evidence type="ECO:0000256" key="2">
    <source>
        <dbReference type="ARBA" id="ARBA00001946"/>
    </source>
</evidence>